<sequence>MEQLRLSIQQIIRRNAKIVPQGTIIYHSNYPRQHGPFNYPQFFGPYKSAASYAHENPQYVIHQYQAKRDIVLLDFTPTPINSAEITRLLSLVRDLISMYSLSPDTQRKDLESLEVIALFTHLLFGLDLPYDATQINHLVEDLASARTYPKTQLKSDFVKQLLSVVESQKCHPTRMSFSEYDKLLTNALTFVMEHCQLPIDGIYFDDTYQPENRCCQIVNRAISEERQLQTCVPSEYIIFRPIQSLTYQRK</sequence>
<reference evidence="1" key="1">
    <citation type="journal article" date="2020" name="Nature">
        <title>Giant virus diversity and host interactions through global metagenomics.</title>
        <authorList>
            <person name="Schulz F."/>
            <person name="Roux S."/>
            <person name="Paez-Espino D."/>
            <person name="Jungbluth S."/>
            <person name="Walsh D.A."/>
            <person name="Denef V.J."/>
            <person name="McMahon K.D."/>
            <person name="Konstantinidis K.T."/>
            <person name="Eloe-Fadrosh E.A."/>
            <person name="Kyrpides N.C."/>
            <person name="Woyke T."/>
        </authorList>
    </citation>
    <scope>NUCLEOTIDE SEQUENCE</scope>
    <source>
        <strain evidence="1">GVMAG-M-3300014204-73</strain>
    </source>
</reference>
<dbReference type="AlphaFoldDB" id="A0A6C0BJX1"/>
<dbReference type="EMBL" id="MN739184">
    <property type="protein sequence ID" value="QHS92655.1"/>
    <property type="molecule type" value="Genomic_DNA"/>
</dbReference>
<evidence type="ECO:0000313" key="1">
    <source>
        <dbReference type="EMBL" id="QHS92655.1"/>
    </source>
</evidence>
<proteinExistence type="predicted"/>
<name>A0A6C0BJX1_9ZZZZ</name>
<organism evidence="1">
    <name type="scientific">viral metagenome</name>
    <dbReference type="NCBI Taxonomy" id="1070528"/>
    <lineage>
        <taxon>unclassified sequences</taxon>
        <taxon>metagenomes</taxon>
        <taxon>organismal metagenomes</taxon>
    </lineage>
</organism>
<accession>A0A6C0BJX1</accession>
<protein>
    <submittedName>
        <fullName evidence="1">Uncharacterized protein</fullName>
    </submittedName>
</protein>